<dbReference type="Pfam" id="PF12680">
    <property type="entry name" value="SnoaL_2"/>
    <property type="match status" value="1"/>
</dbReference>
<dbReference type="RefSeq" id="WP_147655013.1">
    <property type="nucleotide sequence ID" value="NZ_BMFM01000001.1"/>
</dbReference>
<reference evidence="1 2" key="1">
    <citation type="journal article" date="2015" name="Int. J. Syst. Evol. Microbiol.">
        <title>Youhaiella tibetensis gen. nov., sp. nov., isolated from subsurface sediment.</title>
        <authorList>
            <person name="Wang Y.X."/>
            <person name="Huang F.Q."/>
            <person name="Nogi Y."/>
            <person name="Pang S.J."/>
            <person name="Wang P.K."/>
            <person name="Lv J."/>
        </authorList>
    </citation>
    <scope>NUCLEOTIDE SEQUENCE [LARGE SCALE GENOMIC DNA]</scope>
    <source>
        <strain evidence="2">fig4</strain>
    </source>
</reference>
<name>A0A5B9DIR8_9HYPH</name>
<dbReference type="Gene3D" id="3.10.450.50">
    <property type="match status" value="1"/>
</dbReference>
<dbReference type="InterPro" id="IPR032710">
    <property type="entry name" value="NTF2-like_dom_sf"/>
</dbReference>
<dbReference type="OrthoDB" id="9800684at2"/>
<proteinExistence type="predicted"/>
<dbReference type="Proteomes" id="UP000321062">
    <property type="component" value="Chromosome"/>
</dbReference>
<dbReference type="KEGG" id="yti:FNA67_02940"/>
<dbReference type="InterPro" id="IPR037401">
    <property type="entry name" value="SnoaL-like"/>
</dbReference>
<dbReference type="EMBL" id="CP041690">
    <property type="protein sequence ID" value="QEE19191.1"/>
    <property type="molecule type" value="Genomic_DNA"/>
</dbReference>
<dbReference type="SUPFAM" id="SSF54427">
    <property type="entry name" value="NTF2-like"/>
    <property type="match status" value="1"/>
</dbReference>
<sequence length="126" mass="14398">MDIRLTLKELCEAFNKHDLDRIMAFFAEDCVLEMPRGKDPWGSRFQGKHDVRQALATRFEGLPDVHYGDDVHFVDEAAETGISKWTLTGTARDGTRTEVHGCDFYAFRDGKVIGKDSYWKIVERAA</sequence>
<accession>A0A5B9DIR8</accession>
<organism evidence="1 2">
    <name type="scientific">Paradevosia tibetensis</name>
    <dbReference type="NCBI Taxonomy" id="1447062"/>
    <lineage>
        <taxon>Bacteria</taxon>
        <taxon>Pseudomonadati</taxon>
        <taxon>Pseudomonadota</taxon>
        <taxon>Alphaproteobacteria</taxon>
        <taxon>Hyphomicrobiales</taxon>
        <taxon>Devosiaceae</taxon>
        <taxon>Paradevosia</taxon>
    </lineage>
</organism>
<evidence type="ECO:0000313" key="1">
    <source>
        <dbReference type="EMBL" id="QEE19191.1"/>
    </source>
</evidence>
<dbReference type="AlphaFoldDB" id="A0A5B9DIR8"/>
<gene>
    <name evidence="1" type="ORF">FNA67_02940</name>
</gene>
<keyword evidence="2" id="KW-1185">Reference proteome</keyword>
<evidence type="ECO:0000313" key="2">
    <source>
        <dbReference type="Proteomes" id="UP000321062"/>
    </source>
</evidence>
<protein>
    <submittedName>
        <fullName evidence="1">Nuclear transport factor 2 family protein</fullName>
    </submittedName>
</protein>